<proteinExistence type="inferred from homology"/>
<comment type="similarity">
    <text evidence="2 14">Belongs to the Cob(I)alamin adenosyltransferase family.</text>
</comment>
<dbReference type="EMBL" id="QICM01000016">
    <property type="protein sequence ID" value="PXV64783.1"/>
    <property type="molecule type" value="Genomic_DNA"/>
</dbReference>
<reference evidence="17 21" key="1">
    <citation type="submission" date="2016-10" db="EMBL/GenBank/DDBJ databases">
        <authorList>
            <person name="Varghese N."/>
            <person name="Submissions S."/>
        </authorList>
    </citation>
    <scope>NUCLEOTIDE SEQUENCE [LARGE SCALE GENOMIC DNA]</scope>
    <source>
        <strain evidence="17 21">WG10</strain>
    </source>
</reference>
<comment type="catalytic activity">
    <reaction evidence="12 14">
        <text>2 cob(II)yrinate a,c diamide + reduced [electron-transfer flavoprotein] + 2 ATP = 2 adenosylcob(III)yrinate a,c-diamide + 2 triphosphate + oxidized [electron-transfer flavoprotein] + 3 H(+)</text>
        <dbReference type="Rhea" id="RHEA:11528"/>
        <dbReference type="Rhea" id="RHEA-COMP:10685"/>
        <dbReference type="Rhea" id="RHEA-COMP:10686"/>
        <dbReference type="ChEBI" id="CHEBI:15378"/>
        <dbReference type="ChEBI" id="CHEBI:18036"/>
        <dbReference type="ChEBI" id="CHEBI:30616"/>
        <dbReference type="ChEBI" id="CHEBI:57692"/>
        <dbReference type="ChEBI" id="CHEBI:58307"/>
        <dbReference type="ChEBI" id="CHEBI:58503"/>
        <dbReference type="ChEBI" id="CHEBI:58537"/>
        <dbReference type="EC" id="2.5.1.17"/>
    </reaction>
</comment>
<evidence type="ECO:0000256" key="13">
    <source>
        <dbReference type="ARBA" id="ARBA00048692"/>
    </source>
</evidence>
<evidence type="ECO:0000313" key="20">
    <source>
        <dbReference type="Proteomes" id="UP000295758"/>
    </source>
</evidence>
<dbReference type="EMBL" id="FMYT01000005">
    <property type="protein sequence ID" value="SDC38245.1"/>
    <property type="molecule type" value="Genomic_DNA"/>
</dbReference>
<dbReference type="NCBIfam" id="TIGR00636">
    <property type="entry name" value="PduO_Nterm"/>
    <property type="match status" value="1"/>
</dbReference>
<evidence type="ECO:0000256" key="3">
    <source>
        <dbReference type="ARBA" id="ARBA00012454"/>
    </source>
</evidence>
<evidence type="ECO:0000256" key="10">
    <source>
        <dbReference type="ARBA" id="ARBA00033334"/>
    </source>
</evidence>
<evidence type="ECO:0000256" key="14">
    <source>
        <dbReference type="RuleBase" id="RU366026"/>
    </source>
</evidence>
<dbReference type="EC" id="2.5.1.17" evidence="3 14"/>
<evidence type="ECO:0000313" key="16">
    <source>
        <dbReference type="EMBL" id="PXV64783.1"/>
    </source>
</evidence>
<evidence type="ECO:0000313" key="17">
    <source>
        <dbReference type="EMBL" id="SDC38245.1"/>
    </source>
</evidence>
<dbReference type="AlphaFoldDB" id="A0A1G6L693"/>
<feature type="domain" description="Cobalamin adenosyltransferase-like" evidence="15">
    <location>
        <begin position="3"/>
        <end position="163"/>
    </location>
</feature>
<dbReference type="PANTHER" id="PTHR12213">
    <property type="entry name" value="CORRINOID ADENOSYLTRANSFERASE"/>
    <property type="match status" value="1"/>
</dbReference>
<name>A0A1G6L693_9FIRM</name>
<sequence>MSIATKRGDKGNTSLLSGERIKKSDPQVEAYGAVDELNSYLGLIRSKSKYSDLNAVIYKIQKDLFIAAAELASLSKKPKEQISDNHLNYIEEKLDLYQEKFEFKGFTVPGESEIGSLFDISRTICRKVERRMVAAEGEDLFYSNTLKSYINRLSDLLYIMARVSDDRNLVEQITEKVLKVLALKGDKNEN</sequence>
<evidence type="ECO:0000256" key="2">
    <source>
        <dbReference type="ARBA" id="ARBA00007487"/>
    </source>
</evidence>
<dbReference type="Pfam" id="PF01923">
    <property type="entry name" value="Cob_adeno_trans"/>
    <property type="match status" value="1"/>
</dbReference>
<evidence type="ECO:0000313" key="19">
    <source>
        <dbReference type="Proteomes" id="UP000247389"/>
    </source>
</evidence>
<dbReference type="InterPro" id="IPR029499">
    <property type="entry name" value="PduO-typ"/>
</dbReference>
<keyword evidence="8 14" id="KW-0067">ATP-binding</keyword>
<evidence type="ECO:0000259" key="15">
    <source>
        <dbReference type="Pfam" id="PF01923"/>
    </source>
</evidence>
<evidence type="ECO:0000256" key="8">
    <source>
        <dbReference type="ARBA" id="ARBA00022840"/>
    </source>
</evidence>
<dbReference type="InterPro" id="IPR016030">
    <property type="entry name" value="CblAdoTrfase-like"/>
</dbReference>
<evidence type="ECO:0000256" key="9">
    <source>
        <dbReference type="ARBA" id="ARBA00031529"/>
    </source>
</evidence>
<evidence type="ECO:0000256" key="11">
    <source>
        <dbReference type="ARBA" id="ARBA00033354"/>
    </source>
</evidence>
<dbReference type="UniPathway" id="UPA00148">
    <property type="reaction ID" value="UER00233"/>
</dbReference>
<evidence type="ECO:0000256" key="6">
    <source>
        <dbReference type="ARBA" id="ARBA00022679"/>
    </source>
</evidence>
<dbReference type="EMBL" id="SOAA01000001">
    <property type="protein sequence ID" value="TDS35359.1"/>
    <property type="molecule type" value="Genomic_DNA"/>
</dbReference>
<evidence type="ECO:0000256" key="5">
    <source>
        <dbReference type="ARBA" id="ARBA00022573"/>
    </source>
</evidence>
<reference evidence="16 19" key="2">
    <citation type="submission" date="2018-04" db="EMBL/GenBank/DDBJ databases">
        <title>Subsurface microbial communities from deep shales in Ohio and West Virginia, USA.</title>
        <authorList>
            <person name="Wrighton K."/>
        </authorList>
    </citation>
    <scope>NUCLEOTIDE SEQUENCE [LARGE SCALE GENOMIC DNA]</scope>
    <source>
        <strain evidence="16 19">MSL28</strain>
    </source>
</reference>
<comment type="catalytic activity">
    <reaction evidence="13 14">
        <text>2 cob(II)alamin + reduced [electron-transfer flavoprotein] + 2 ATP = 2 adenosylcob(III)alamin + 2 triphosphate + oxidized [electron-transfer flavoprotein] + 3 H(+)</text>
        <dbReference type="Rhea" id="RHEA:28671"/>
        <dbReference type="Rhea" id="RHEA-COMP:10685"/>
        <dbReference type="Rhea" id="RHEA-COMP:10686"/>
        <dbReference type="ChEBI" id="CHEBI:15378"/>
        <dbReference type="ChEBI" id="CHEBI:16304"/>
        <dbReference type="ChEBI" id="CHEBI:18036"/>
        <dbReference type="ChEBI" id="CHEBI:18408"/>
        <dbReference type="ChEBI" id="CHEBI:30616"/>
        <dbReference type="ChEBI" id="CHEBI:57692"/>
        <dbReference type="ChEBI" id="CHEBI:58307"/>
        <dbReference type="EC" id="2.5.1.17"/>
    </reaction>
</comment>
<dbReference type="Proteomes" id="UP000324896">
    <property type="component" value="Unassembled WGS sequence"/>
</dbReference>
<dbReference type="GO" id="GO:0008817">
    <property type="term" value="F:corrinoid adenosyltransferase activity"/>
    <property type="evidence" value="ECO:0007669"/>
    <property type="project" value="UniProtKB-UniRule"/>
</dbReference>
<dbReference type="Gene3D" id="1.20.1200.10">
    <property type="entry name" value="Cobalamin adenosyltransferase-like"/>
    <property type="match status" value="1"/>
</dbReference>
<dbReference type="RefSeq" id="WP_089722946.1">
    <property type="nucleotide sequence ID" value="NZ_FMYT01000005.1"/>
</dbReference>
<accession>A0A1G6L693</accession>
<comment type="pathway">
    <text evidence="1 14">Cofactor biosynthesis; adenosylcobalamin biosynthesis; adenosylcobalamin from cob(II)yrinate a,c-diamide: step 2/7.</text>
</comment>
<keyword evidence="6 14" id="KW-0808">Transferase</keyword>
<dbReference type="GO" id="GO:0009236">
    <property type="term" value="P:cobalamin biosynthetic process"/>
    <property type="evidence" value="ECO:0007669"/>
    <property type="project" value="UniProtKB-UniRule"/>
</dbReference>
<protein>
    <recommendedName>
        <fullName evidence="4 14">Corrinoid adenosyltransferase</fullName>
        <ecNumber evidence="3 14">2.5.1.17</ecNumber>
    </recommendedName>
    <alternativeName>
        <fullName evidence="9 14">Cob(II)alamin adenosyltransferase</fullName>
    </alternativeName>
    <alternativeName>
        <fullName evidence="11 14">Cob(II)yrinic acid a,c-diamide adenosyltransferase</fullName>
    </alternativeName>
    <alternativeName>
        <fullName evidence="10 14">Cobinamide/cobalamin adenosyltransferase</fullName>
    </alternativeName>
</protein>
<dbReference type="SUPFAM" id="SSF89028">
    <property type="entry name" value="Cobalamin adenosyltransferase-like"/>
    <property type="match status" value="1"/>
</dbReference>
<gene>
    <name evidence="18" type="ORF">BY453_10177</name>
    <name evidence="16" type="ORF">C8C78_11619</name>
    <name evidence="17" type="ORF">SAMN04488597_105114</name>
</gene>
<dbReference type="GO" id="GO:0005524">
    <property type="term" value="F:ATP binding"/>
    <property type="evidence" value="ECO:0007669"/>
    <property type="project" value="UniProtKB-UniRule"/>
</dbReference>
<dbReference type="InterPro" id="IPR036451">
    <property type="entry name" value="CblAdoTrfase-like_sf"/>
</dbReference>
<evidence type="ECO:0000256" key="1">
    <source>
        <dbReference type="ARBA" id="ARBA00005121"/>
    </source>
</evidence>
<evidence type="ECO:0000256" key="4">
    <source>
        <dbReference type="ARBA" id="ARBA00020963"/>
    </source>
</evidence>
<dbReference type="PANTHER" id="PTHR12213:SF0">
    <property type="entry name" value="CORRINOID ADENOSYLTRANSFERASE MMAB"/>
    <property type="match status" value="1"/>
</dbReference>
<dbReference type="Proteomes" id="UP000247389">
    <property type="component" value="Unassembled WGS sequence"/>
</dbReference>
<evidence type="ECO:0000313" key="21">
    <source>
        <dbReference type="Proteomes" id="UP000324896"/>
    </source>
</evidence>
<reference evidence="18 20" key="3">
    <citation type="submission" date="2019-03" db="EMBL/GenBank/DDBJ databases">
        <title>Deep subsurface shale carbon reservoir microbial communities from Ohio and West Virginia, USA.</title>
        <authorList>
            <person name="Wrighton K."/>
        </authorList>
    </citation>
    <scope>NUCLEOTIDE SEQUENCE [LARGE SCALE GENOMIC DNA]</scope>
    <source>
        <strain evidence="18 20">UTICA-S4D12</strain>
    </source>
</reference>
<dbReference type="Proteomes" id="UP000295758">
    <property type="component" value="Unassembled WGS sequence"/>
</dbReference>
<evidence type="ECO:0000256" key="12">
    <source>
        <dbReference type="ARBA" id="ARBA00048555"/>
    </source>
</evidence>
<evidence type="ECO:0000313" key="18">
    <source>
        <dbReference type="EMBL" id="TDS35359.1"/>
    </source>
</evidence>
<organism evidence="17 21">
    <name type="scientific">Halanaerobium congolense</name>
    <dbReference type="NCBI Taxonomy" id="54121"/>
    <lineage>
        <taxon>Bacteria</taxon>
        <taxon>Bacillati</taxon>
        <taxon>Bacillota</taxon>
        <taxon>Clostridia</taxon>
        <taxon>Halanaerobiales</taxon>
        <taxon>Halanaerobiaceae</taxon>
        <taxon>Halanaerobium</taxon>
    </lineage>
</organism>
<evidence type="ECO:0000256" key="7">
    <source>
        <dbReference type="ARBA" id="ARBA00022741"/>
    </source>
</evidence>
<keyword evidence="7 14" id="KW-0547">Nucleotide-binding</keyword>
<keyword evidence="5 14" id="KW-0169">Cobalamin biosynthesis</keyword>